<feature type="compositionally biased region" description="Basic and acidic residues" evidence="1">
    <location>
        <begin position="20"/>
        <end position="29"/>
    </location>
</feature>
<evidence type="ECO:0000313" key="3">
    <source>
        <dbReference type="Proteomes" id="UP000233551"/>
    </source>
</evidence>
<name>A0A2I0HII1_PUNGR</name>
<comment type="caution">
    <text evidence="2">The sequence shown here is derived from an EMBL/GenBank/DDBJ whole genome shotgun (WGS) entry which is preliminary data.</text>
</comment>
<sequence length="62" mass="6634">MGSLDSENSMAQQAGGAPADGRRWPERRQRGAKRRSSGQGGGDSSAQAMQRKRDSGEVEMVL</sequence>
<proteinExistence type="predicted"/>
<reference evidence="2 3" key="1">
    <citation type="submission" date="2017-11" db="EMBL/GenBank/DDBJ databases">
        <title>De-novo sequencing of pomegranate (Punica granatum L.) genome.</title>
        <authorList>
            <person name="Akparov Z."/>
            <person name="Amiraslanov A."/>
            <person name="Hajiyeva S."/>
            <person name="Abbasov M."/>
            <person name="Kaur K."/>
            <person name="Hamwieh A."/>
            <person name="Solovyev V."/>
            <person name="Salamov A."/>
            <person name="Braich B."/>
            <person name="Kosarev P."/>
            <person name="Mahmoud A."/>
            <person name="Hajiyev E."/>
            <person name="Babayeva S."/>
            <person name="Izzatullayeva V."/>
            <person name="Mammadov A."/>
            <person name="Mammadov A."/>
            <person name="Sharifova S."/>
            <person name="Ojaghi J."/>
            <person name="Eynullazada K."/>
            <person name="Bayramov B."/>
            <person name="Abdulazimova A."/>
            <person name="Shahmuradov I."/>
        </authorList>
    </citation>
    <scope>NUCLEOTIDE SEQUENCE [LARGE SCALE GENOMIC DNA]</scope>
    <source>
        <strain evidence="3">cv. AG2017</strain>
        <tissue evidence="2">Leaf</tissue>
    </source>
</reference>
<organism evidence="2 3">
    <name type="scientific">Punica granatum</name>
    <name type="common">Pomegranate</name>
    <dbReference type="NCBI Taxonomy" id="22663"/>
    <lineage>
        <taxon>Eukaryota</taxon>
        <taxon>Viridiplantae</taxon>
        <taxon>Streptophyta</taxon>
        <taxon>Embryophyta</taxon>
        <taxon>Tracheophyta</taxon>
        <taxon>Spermatophyta</taxon>
        <taxon>Magnoliopsida</taxon>
        <taxon>eudicotyledons</taxon>
        <taxon>Gunneridae</taxon>
        <taxon>Pentapetalae</taxon>
        <taxon>rosids</taxon>
        <taxon>malvids</taxon>
        <taxon>Myrtales</taxon>
        <taxon>Lythraceae</taxon>
        <taxon>Punica</taxon>
    </lineage>
</organism>
<feature type="region of interest" description="Disordered" evidence="1">
    <location>
        <begin position="1"/>
        <end position="62"/>
    </location>
</feature>
<dbReference type="EMBL" id="PGOL01008657">
    <property type="protein sequence ID" value="PKI31517.1"/>
    <property type="molecule type" value="Genomic_DNA"/>
</dbReference>
<evidence type="ECO:0000313" key="2">
    <source>
        <dbReference type="EMBL" id="PKI31517.1"/>
    </source>
</evidence>
<gene>
    <name evidence="2" type="ORF">CRG98_048098</name>
</gene>
<accession>A0A2I0HII1</accession>
<feature type="compositionally biased region" description="Polar residues" evidence="1">
    <location>
        <begin position="1"/>
        <end position="12"/>
    </location>
</feature>
<evidence type="ECO:0000256" key="1">
    <source>
        <dbReference type="SAM" id="MobiDB-lite"/>
    </source>
</evidence>
<dbReference type="AlphaFoldDB" id="A0A2I0HII1"/>
<keyword evidence="3" id="KW-1185">Reference proteome</keyword>
<dbReference type="Proteomes" id="UP000233551">
    <property type="component" value="Unassembled WGS sequence"/>
</dbReference>
<protein>
    <submittedName>
        <fullName evidence="2">Uncharacterized protein</fullName>
    </submittedName>
</protein>